<dbReference type="GO" id="GO:0006508">
    <property type="term" value="P:proteolysis"/>
    <property type="evidence" value="ECO:0007669"/>
    <property type="project" value="InterPro"/>
</dbReference>
<dbReference type="OrthoDB" id="128799at2"/>
<evidence type="ECO:0000256" key="1">
    <source>
        <dbReference type="ARBA" id="ARBA00022801"/>
    </source>
</evidence>
<organism evidence="3 4">
    <name type="scientific">Paremcibacter congregatus</name>
    <dbReference type="NCBI Taxonomy" id="2043170"/>
    <lineage>
        <taxon>Bacteria</taxon>
        <taxon>Pseudomonadati</taxon>
        <taxon>Pseudomonadota</taxon>
        <taxon>Alphaproteobacteria</taxon>
        <taxon>Emcibacterales</taxon>
        <taxon>Emcibacteraceae</taxon>
        <taxon>Paremcibacter</taxon>
    </lineage>
</organism>
<feature type="domain" description="Peptidase S9 prolyl oligopeptidase catalytic" evidence="2">
    <location>
        <begin position="17"/>
        <end position="143"/>
    </location>
</feature>
<dbReference type="SUPFAM" id="SSF53474">
    <property type="entry name" value="alpha/beta-Hydrolases"/>
    <property type="match status" value="1"/>
</dbReference>
<dbReference type="Proteomes" id="UP000229730">
    <property type="component" value="Unassembled WGS sequence"/>
</dbReference>
<keyword evidence="1" id="KW-0378">Hydrolase</keyword>
<dbReference type="PANTHER" id="PTHR42776:SF27">
    <property type="entry name" value="DIPEPTIDYL PEPTIDASE FAMILY MEMBER 6"/>
    <property type="match status" value="1"/>
</dbReference>
<evidence type="ECO:0000313" key="3">
    <source>
        <dbReference type="EMBL" id="PHZ86438.1"/>
    </source>
</evidence>
<evidence type="ECO:0000259" key="2">
    <source>
        <dbReference type="Pfam" id="PF00326"/>
    </source>
</evidence>
<evidence type="ECO:0000313" key="4">
    <source>
        <dbReference type="Proteomes" id="UP000229730"/>
    </source>
</evidence>
<dbReference type="GO" id="GO:0004252">
    <property type="term" value="F:serine-type endopeptidase activity"/>
    <property type="evidence" value="ECO:0007669"/>
    <property type="project" value="TreeGrafter"/>
</dbReference>
<sequence length="145" mass="16602">MYRWGLLRRLCRSYGLDQNPGLFRCGISISAVLNMPGLIAHDRKYIGGTVWTKSMGLNGVDPDEVSPYHRADEITKPLLIIHAEDDHRVRYRQAEKMAKKMKKQKKDVTLVTLKDGDHHMDTEAARIDMLAAMEKFLEKHLKGAK</sequence>
<dbReference type="PANTHER" id="PTHR42776">
    <property type="entry name" value="SERINE PEPTIDASE S9 FAMILY MEMBER"/>
    <property type="match status" value="1"/>
</dbReference>
<proteinExistence type="predicted"/>
<dbReference type="AlphaFoldDB" id="A0A2G4YVT2"/>
<dbReference type="InParanoid" id="A0A2G4YVT2"/>
<dbReference type="InterPro" id="IPR001375">
    <property type="entry name" value="Peptidase_S9_cat"/>
</dbReference>
<dbReference type="InterPro" id="IPR029058">
    <property type="entry name" value="AB_hydrolase_fold"/>
</dbReference>
<comment type="caution">
    <text evidence="3">The sequence shown here is derived from an EMBL/GenBank/DDBJ whole genome shotgun (WGS) entry which is preliminary data.</text>
</comment>
<dbReference type="EMBL" id="PDEM01000007">
    <property type="protein sequence ID" value="PHZ86438.1"/>
    <property type="molecule type" value="Genomic_DNA"/>
</dbReference>
<accession>A0A2G4YVT2</accession>
<keyword evidence="4" id="KW-1185">Reference proteome</keyword>
<name>A0A2G4YVT2_9PROT</name>
<protein>
    <recommendedName>
        <fullName evidence="2">Peptidase S9 prolyl oligopeptidase catalytic domain-containing protein</fullName>
    </recommendedName>
</protein>
<reference evidence="3 4" key="1">
    <citation type="submission" date="2017-10" db="EMBL/GenBank/DDBJ databases">
        <title>Frigbacter circumglobatus gen. nov. sp. nov., isolated from sediment cultured in situ.</title>
        <authorList>
            <person name="Zhao Z."/>
        </authorList>
    </citation>
    <scope>NUCLEOTIDE SEQUENCE [LARGE SCALE GENOMIC DNA]</scope>
    <source>
        <strain evidence="3 4">ZYL</strain>
    </source>
</reference>
<gene>
    <name evidence="3" type="ORF">CRD36_00690</name>
</gene>
<dbReference type="Pfam" id="PF00326">
    <property type="entry name" value="Peptidase_S9"/>
    <property type="match status" value="1"/>
</dbReference>
<dbReference type="Gene3D" id="3.40.50.1820">
    <property type="entry name" value="alpha/beta hydrolase"/>
    <property type="match status" value="1"/>
</dbReference>